<reference evidence="3" key="1">
    <citation type="submission" date="2016-10" db="EMBL/GenBank/DDBJ databases">
        <authorList>
            <person name="Varghese N."/>
            <person name="Submissions S."/>
        </authorList>
    </citation>
    <scope>NUCLEOTIDE SEQUENCE [LARGE SCALE GENOMIC DNA]</scope>
    <source>
        <strain evidence="3">DSM 19110</strain>
    </source>
</reference>
<dbReference type="SUPFAM" id="SSF51735">
    <property type="entry name" value="NAD(P)-binding Rossmann-fold domains"/>
    <property type="match status" value="1"/>
</dbReference>
<protein>
    <submittedName>
        <fullName evidence="2">NADPH:quinone reductase</fullName>
    </submittedName>
</protein>
<evidence type="ECO:0000259" key="1">
    <source>
        <dbReference type="SMART" id="SM00829"/>
    </source>
</evidence>
<gene>
    <name evidence="2" type="ORF">SAMN05421820_11542</name>
</gene>
<dbReference type="SUPFAM" id="SSF50129">
    <property type="entry name" value="GroES-like"/>
    <property type="match status" value="1"/>
</dbReference>
<dbReference type="Gene3D" id="3.40.50.720">
    <property type="entry name" value="NAD(P)-binding Rossmann-like Domain"/>
    <property type="match status" value="1"/>
</dbReference>
<dbReference type="CDD" id="cd08267">
    <property type="entry name" value="MDR1"/>
    <property type="match status" value="1"/>
</dbReference>
<evidence type="ECO:0000313" key="2">
    <source>
        <dbReference type="EMBL" id="SDO45889.1"/>
    </source>
</evidence>
<dbReference type="InterPro" id="IPR020843">
    <property type="entry name" value="ER"/>
</dbReference>
<keyword evidence="3" id="KW-1185">Reference proteome</keyword>
<dbReference type="SMART" id="SM00829">
    <property type="entry name" value="PKS_ER"/>
    <property type="match status" value="1"/>
</dbReference>
<dbReference type="Gene3D" id="3.90.180.10">
    <property type="entry name" value="Medium-chain alcohol dehydrogenases, catalytic domain"/>
    <property type="match status" value="1"/>
</dbReference>
<evidence type="ECO:0000313" key="3">
    <source>
        <dbReference type="Proteomes" id="UP000183200"/>
    </source>
</evidence>
<dbReference type="GO" id="GO:0016491">
    <property type="term" value="F:oxidoreductase activity"/>
    <property type="evidence" value="ECO:0007669"/>
    <property type="project" value="InterPro"/>
</dbReference>
<dbReference type="Proteomes" id="UP000183200">
    <property type="component" value="Unassembled WGS sequence"/>
</dbReference>
<dbReference type="PANTHER" id="PTHR11695">
    <property type="entry name" value="ALCOHOL DEHYDROGENASE RELATED"/>
    <property type="match status" value="1"/>
</dbReference>
<name>A0A1H0JQT3_9SPHI</name>
<dbReference type="InterPro" id="IPR050700">
    <property type="entry name" value="YIM1/Zinc_Alcohol_DH_Fams"/>
</dbReference>
<dbReference type="OrthoDB" id="9787435at2"/>
<dbReference type="InterPro" id="IPR036291">
    <property type="entry name" value="NAD(P)-bd_dom_sf"/>
</dbReference>
<dbReference type="InterPro" id="IPR013154">
    <property type="entry name" value="ADH-like_N"/>
</dbReference>
<accession>A0A1H0JQT3</accession>
<organism evidence="2 3">
    <name type="scientific">Pedobacter steynii</name>
    <dbReference type="NCBI Taxonomy" id="430522"/>
    <lineage>
        <taxon>Bacteria</taxon>
        <taxon>Pseudomonadati</taxon>
        <taxon>Bacteroidota</taxon>
        <taxon>Sphingobacteriia</taxon>
        <taxon>Sphingobacteriales</taxon>
        <taxon>Sphingobacteriaceae</taxon>
        <taxon>Pedobacter</taxon>
    </lineage>
</organism>
<sequence>MKAAIRYEYCTPDLLEIARAPLPGLGDDEILVKVKATTVNRTDCGVLTGKPWAIRLFIGLFEPVRPVTGTDFAGIVVDKGKNVDQFEIGDHAYGFFDEGLSSHAEYVAVSTKKAVLKKPENVTFEQAAASLEGAHYAFYFLKDLKLNAGDRILINGGTGAIGNATLQFLKHFKVRVTVTCETEFVEVLKSQGAERVIDYQKEDFTTINEQFDYVFDAVGKSTFKKCKPLLKSKGIYISSELGENWQNPIFALLSPFMAGKKVKFALPYSIKRSMKFIHELVLNGEFVPLIDRRYRFEDIEKAYYYVLSGQKKGNVIITFD</sequence>
<dbReference type="EMBL" id="FNGY01000015">
    <property type="protein sequence ID" value="SDO45889.1"/>
    <property type="molecule type" value="Genomic_DNA"/>
</dbReference>
<dbReference type="Pfam" id="PF08240">
    <property type="entry name" value="ADH_N"/>
    <property type="match status" value="1"/>
</dbReference>
<feature type="domain" description="Enoyl reductase (ER)" evidence="1">
    <location>
        <begin position="10"/>
        <end position="317"/>
    </location>
</feature>
<dbReference type="PANTHER" id="PTHR11695:SF648">
    <property type="entry name" value="ZINC-BINDING OXIDOREDUCTASE"/>
    <property type="match status" value="1"/>
</dbReference>
<dbReference type="AlphaFoldDB" id="A0A1H0JQT3"/>
<dbReference type="InterPro" id="IPR011032">
    <property type="entry name" value="GroES-like_sf"/>
</dbReference>
<proteinExistence type="predicted"/>
<dbReference type="Pfam" id="PF13602">
    <property type="entry name" value="ADH_zinc_N_2"/>
    <property type="match status" value="1"/>
</dbReference>